<dbReference type="PROSITE" id="PS51294">
    <property type="entry name" value="HTH_MYB"/>
    <property type="match status" value="1"/>
</dbReference>
<keyword evidence="2" id="KW-0539">Nucleus</keyword>
<name>A0ABU6S432_9FABA</name>
<feature type="compositionally biased region" description="Basic residues" evidence="3">
    <location>
        <begin position="244"/>
        <end position="254"/>
    </location>
</feature>
<feature type="compositionally biased region" description="Basic and acidic residues" evidence="3">
    <location>
        <begin position="173"/>
        <end position="183"/>
    </location>
</feature>
<feature type="compositionally biased region" description="Basic and acidic residues" evidence="3">
    <location>
        <begin position="1"/>
        <end position="20"/>
    </location>
</feature>
<dbReference type="EMBL" id="JASCZI010060428">
    <property type="protein sequence ID" value="MED6131057.1"/>
    <property type="molecule type" value="Genomic_DNA"/>
</dbReference>
<dbReference type="InterPro" id="IPR001005">
    <property type="entry name" value="SANT/Myb"/>
</dbReference>
<dbReference type="PANTHER" id="PTHR47430">
    <property type="entry name" value="GB|AAC33480.1"/>
    <property type="match status" value="1"/>
</dbReference>
<dbReference type="Proteomes" id="UP001341840">
    <property type="component" value="Unassembled WGS sequence"/>
</dbReference>
<feature type="compositionally biased region" description="Basic residues" evidence="3">
    <location>
        <begin position="21"/>
        <end position="30"/>
    </location>
</feature>
<dbReference type="InterPro" id="IPR009057">
    <property type="entry name" value="Homeodomain-like_sf"/>
</dbReference>
<feature type="compositionally biased region" description="Polar residues" evidence="3">
    <location>
        <begin position="106"/>
        <end position="119"/>
    </location>
</feature>
<feature type="region of interest" description="Disordered" evidence="3">
    <location>
        <begin position="1"/>
        <end position="323"/>
    </location>
</feature>
<evidence type="ECO:0000256" key="3">
    <source>
        <dbReference type="SAM" id="MobiDB-lite"/>
    </source>
</evidence>
<feature type="domain" description="Myb-like" evidence="4">
    <location>
        <begin position="411"/>
        <end position="460"/>
    </location>
</feature>
<feature type="compositionally biased region" description="Basic and acidic residues" evidence="3">
    <location>
        <begin position="126"/>
        <end position="141"/>
    </location>
</feature>
<evidence type="ECO:0000259" key="4">
    <source>
        <dbReference type="PROSITE" id="PS50090"/>
    </source>
</evidence>
<evidence type="ECO:0000313" key="6">
    <source>
        <dbReference type="EMBL" id="MED6131057.1"/>
    </source>
</evidence>
<dbReference type="SUPFAM" id="SSF46689">
    <property type="entry name" value="Homeodomain-like"/>
    <property type="match status" value="1"/>
</dbReference>
<dbReference type="Gene3D" id="1.10.10.60">
    <property type="entry name" value="Homeodomain-like"/>
    <property type="match status" value="2"/>
</dbReference>
<feature type="domain" description="Myb-like" evidence="4">
    <location>
        <begin position="531"/>
        <end position="584"/>
    </location>
</feature>
<evidence type="ECO:0000259" key="5">
    <source>
        <dbReference type="PROSITE" id="PS51294"/>
    </source>
</evidence>
<protein>
    <submittedName>
        <fullName evidence="6">Uncharacterized protein</fullName>
    </submittedName>
</protein>
<dbReference type="SMART" id="SM00717">
    <property type="entry name" value="SANT"/>
    <property type="match status" value="4"/>
</dbReference>
<gene>
    <name evidence="6" type="ORF">PIB30_006381</name>
</gene>
<keyword evidence="7" id="KW-1185">Reference proteome</keyword>
<feature type="compositionally biased region" description="Basic residues" evidence="3">
    <location>
        <begin position="204"/>
        <end position="214"/>
    </location>
</feature>
<comment type="caution">
    <text evidence="6">The sequence shown here is derived from an EMBL/GenBank/DDBJ whole genome shotgun (WGS) entry which is preliminary data.</text>
</comment>
<feature type="compositionally biased region" description="Basic and acidic residues" evidence="3">
    <location>
        <begin position="215"/>
        <end position="236"/>
    </location>
</feature>
<sequence>MDEKVKSKTEEICLEQNDRKKEKHMKKKKIHENDKTHNSDKILEANCIDAAADSTGNREEDGNISKKLKKKGTKDAEAVRNAFRDDKVLQGMDDNQKSKKKRKNGSDSLTGMQEMGSSKPNKRGKVNGDYDLQDHVGDSPLDRISTGDANAHSLVNEVDDQGKKMEKKKKNKKEKELSEKGDTESVVADISLLKSNEGEDHQGKKMKKKLSNKGKSKEKGKFKGNEDDQHCAKGNEGEDDSLGKQRKKKLSNKSKSKEKSEFKRNKDDQHCANGNEGGNDNLGKKMKNGKQSEESTSKESNEVNDQGKKTKINKKTKEGTTSKPKRVTFSDEVEVCCDGLIRGKRFTPEEDEKIKQAVFDYIESHQLGDEGIDMVLNSRSHPELKHCWKEIGAALSHRPYTSVYKRAYILFTRDEKRKWTAEEIEFLKKMAAQHGNDWKSIADAMGKNRVHVKDAWRRNKRPVKNGPWSQDEYQKIFDLVSLDLRARALEDTRKKMHGMLRDNIGWEAIGDKLGTRRNADVCRKWYSQLTSPMVEQGHWSDTDDYRLIDALFALDACSMDEVDWDNLLEHRDGELCRKRWNQMVRYIGEHGRKSFTEQVEILAKRYCPDLLEAREAFDSKPVVC</sequence>
<evidence type="ECO:0000313" key="7">
    <source>
        <dbReference type="Proteomes" id="UP001341840"/>
    </source>
</evidence>
<feature type="compositionally biased region" description="Basic and acidic residues" evidence="3">
    <location>
        <begin position="31"/>
        <end position="43"/>
    </location>
</feature>
<feature type="compositionally biased region" description="Basic and acidic residues" evidence="3">
    <location>
        <begin position="73"/>
        <end position="88"/>
    </location>
</feature>
<feature type="compositionally biased region" description="Basic and acidic residues" evidence="3">
    <location>
        <begin position="290"/>
        <end position="308"/>
    </location>
</feature>
<dbReference type="CDD" id="cd00167">
    <property type="entry name" value="SANT"/>
    <property type="match status" value="1"/>
</dbReference>
<dbReference type="PROSITE" id="PS50090">
    <property type="entry name" value="MYB_LIKE"/>
    <property type="match status" value="2"/>
</dbReference>
<feature type="domain" description="HTH myb-type" evidence="5">
    <location>
        <begin position="416"/>
        <end position="464"/>
    </location>
</feature>
<dbReference type="Pfam" id="PF13921">
    <property type="entry name" value="Myb_DNA-bind_6"/>
    <property type="match status" value="1"/>
</dbReference>
<reference evidence="6 7" key="1">
    <citation type="journal article" date="2023" name="Plants (Basel)">
        <title>Bridging the Gap: Combining Genomics and Transcriptomics Approaches to Understand Stylosanthes scabra, an Orphan Legume from the Brazilian Caatinga.</title>
        <authorList>
            <person name="Ferreira-Neto J.R.C."/>
            <person name="da Silva M.D."/>
            <person name="Binneck E."/>
            <person name="de Melo N.F."/>
            <person name="da Silva R.H."/>
            <person name="de Melo A.L.T.M."/>
            <person name="Pandolfi V."/>
            <person name="Bustamante F.O."/>
            <person name="Brasileiro-Vidal A.C."/>
            <person name="Benko-Iseppon A.M."/>
        </authorList>
    </citation>
    <scope>NUCLEOTIDE SEQUENCE [LARGE SCALE GENOMIC DNA]</scope>
    <source>
        <tissue evidence="6">Leaves</tissue>
    </source>
</reference>
<accession>A0ABU6S432</accession>
<dbReference type="InterPro" id="IPR017930">
    <property type="entry name" value="Myb_dom"/>
</dbReference>
<evidence type="ECO:0000256" key="1">
    <source>
        <dbReference type="ARBA" id="ARBA00004123"/>
    </source>
</evidence>
<organism evidence="6 7">
    <name type="scientific">Stylosanthes scabra</name>
    <dbReference type="NCBI Taxonomy" id="79078"/>
    <lineage>
        <taxon>Eukaryota</taxon>
        <taxon>Viridiplantae</taxon>
        <taxon>Streptophyta</taxon>
        <taxon>Embryophyta</taxon>
        <taxon>Tracheophyta</taxon>
        <taxon>Spermatophyta</taxon>
        <taxon>Magnoliopsida</taxon>
        <taxon>eudicotyledons</taxon>
        <taxon>Gunneridae</taxon>
        <taxon>Pentapetalae</taxon>
        <taxon>rosids</taxon>
        <taxon>fabids</taxon>
        <taxon>Fabales</taxon>
        <taxon>Fabaceae</taxon>
        <taxon>Papilionoideae</taxon>
        <taxon>50 kb inversion clade</taxon>
        <taxon>dalbergioids sensu lato</taxon>
        <taxon>Dalbergieae</taxon>
        <taxon>Pterocarpus clade</taxon>
        <taxon>Stylosanthes</taxon>
    </lineage>
</organism>
<feature type="compositionally biased region" description="Basic and acidic residues" evidence="3">
    <location>
        <begin position="255"/>
        <end position="270"/>
    </location>
</feature>
<evidence type="ECO:0000256" key="2">
    <source>
        <dbReference type="ARBA" id="ARBA00023242"/>
    </source>
</evidence>
<comment type="subcellular location">
    <subcellularLocation>
        <location evidence="1">Nucleus</location>
    </subcellularLocation>
</comment>
<dbReference type="PANTHER" id="PTHR47430:SF4">
    <property type="entry name" value="GB|AAC33480.1"/>
    <property type="match status" value="1"/>
</dbReference>
<proteinExistence type="predicted"/>